<keyword evidence="4" id="KW-1185">Reference proteome</keyword>
<feature type="domain" description="UspA" evidence="2">
    <location>
        <begin position="18"/>
        <end position="171"/>
    </location>
</feature>
<dbReference type="InterPro" id="IPR006015">
    <property type="entry name" value="Universal_stress_UspA"/>
</dbReference>
<protein>
    <recommendedName>
        <fullName evidence="2">UspA domain-containing protein</fullName>
    </recommendedName>
</protein>
<dbReference type="InterPro" id="IPR006016">
    <property type="entry name" value="UspA"/>
</dbReference>
<gene>
    <name evidence="3" type="ORF">ABB29_13020</name>
</gene>
<dbReference type="PRINTS" id="PR01438">
    <property type="entry name" value="UNVRSLSTRESS"/>
</dbReference>
<name>A0A0R0CF60_9GAMM</name>
<dbReference type="Proteomes" id="UP000052052">
    <property type="component" value="Unassembled WGS sequence"/>
</dbReference>
<dbReference type="CDD" id="cd00293">
    <property type="entry name" value="USP-like"/>
    <property type="match status" value="2"/>
</dbReference>
<dbReference type="PANTHER" id="PTHR46268">
    <property type="entry name" value="STRESS RESPONSE PROTEIN NHAX"/>
    <property type="match status" value="1"/>
</dbReference>
<dbReference type="STRING" id="344882.ABB29_13020"/>
<dbReference type="AlphaFoldDB" id="A0A0R0CF60"/>
<dbReference type="OrthoDB" id="9804721at2"/>
<evidence type="ECO:0000313" key="3">
    <source>
        <dbReference type="EMBL" id="KRG68425.1"/>
    </source>
</evidence>
<feature type="domain" description="UspA" evidence="2">
    <location>
        <begin position="230"/>
        <end position="299"/>
    </location>
</feature>
<dbReference type="RefSeq" id="WP_057659783.1">
    <property type="nucleotide sequence ID" value="NZ_LDJL01000014.1"/>
</dbReference>
<comment type="similarity">
    <text evidence="1">Belongs to the universal stress protein A family.</text>
</comment>
<reference evidence="3 4" key="1">
    <citation type="submission" date="2015-05" db="EMBL/GenBank/DDBJ databases">
        <title>Genome sequencing and analysis of members of genus Stenotrophomonas.</title>
        <authorList>
            <person name="Patil P.P."/>
            <person name="Midha S."/>
            <person name="Patil P.B."/>
        </authorList>
    </citation>
    <scope>NUCLEOTIDE SEQUENCE [LARGE SCALE GENOMIC DNA]</scope>
    <source>
        <strain evidence="3 4">DSM 21858</strain>
    </source>
</reference>
<evidence type="ECO:0000259" key="2">
    <source>
        <dbReference type="Pfam" id="PF00582"/>
    </source>
</evidence>
<dbReference type="Pfam" id="PF00582">
    <property type="entry name" value="Usp"/>
    <property type="match status" value="2"/>
</dbReference>
<comment type="caution">
    <text evidence="3">The sequence shown here is derived from an EMBL/GenBank/DDBJ whole genome shotgun (WGS) entry which is preliminary data.</text>
</comment>
<evidence type="ECO:0000256" key="1">
    <source>
        <dbReference type="ARBA" id="ARBA00008791"/>
    </source>
</evidence>
<evidence type="ECO:0000313" key="4">
    <source>
        <dbReference type="Proteomes" id="UP000052052"/>
    </source>
</evidence>
<dbReference type="PATRIC" id="fig|344882.3.peg.984"/>
<dbReference type="EMBL" id="LDJL01000014">
    <property type="protein sequence ID" value="KRG68425.1"/>
    <property type="molecule type" value="Genomic_DNA"/>
</dbReference>
<accession>A0A0R0CF60</accession>
<dbReference type="SUPFAM" id="SSF52402">
    <property type="entry name" value="Adenine nucleotide alpha hydrolases-like"/>
    <property type="match status" value="2"/>
</dbReference>
<organism evidence="3 4">
    <name type="scientific">Pseudoxanthomonas dokdonensis</name>
    <dbReference type="NCBI Taxonomy" id="344882"/>
    <lineage>
        <taxon>Bacteria</taxon>
        <taxon>Pseudomonadati</taxon>
        <taxon>Pseudomonadota</taxon>
        <taxon>Gammaproteobacteria</taxon>
        <taxon>Lysobacterales</taxon>
        <taxon>Lysobacteraceae</taxon>
        <taxon>Pseudoxanthomonas</taxon>
    </lineage>
</organism>
<dbReference type="PANTHER" id="PTHR46268:SF15">
    <property type="entry name" value="UNIVERSAL STRESS PROTEIN HP_0031"/>
    <property type="match status" value="1"/>
</dbReference>
<sequence>MNTIIETEAPVDGPAASRRIVAAVDVSDYAASVAQYAGWAAQRVQAGLSLLHVVQPASTAHLADLSGNLALGVHEELLDKLVRLDEQRAELVQQQGQQTLSQLQQQLQSKGVQDCQIHQRNGLLVDVLLQHQDRIRLLVIGKRGEHADFAQGHLGSNLERVVRALERPVLVASRQWKPVNRFLVAFDGSPASRKAVEMICASPLLKNLECQLLMVGDTRRSHKEAMNWASAMLKQAGFEPLLLLKSGEPESLIAEQVQSQEIDLLVMGAYGHSRIRSLLLGSTTTSLLRSCAVPVLLLR</sequence>
<proteinExistence type="inferred from homology"/>
<dbReference type="Gene3D" id="3.40.50.12370">
    <property type="match status" value="1"/>
</dbReference>